<sequence>MKRQSDSGALDLLEMRRQLTALRSRYSENLLVASLLNRFLVKIALLSEPNDDEHGQHLQSEFAQTLKKVDTITSDKPTAKRPTATKPSK</sequence>
<organism evidence="2 3">
    <name type="scientific">Bradyrhizobium japonicum</name>
    <dbReference type="NCBI Taxonomy" id="375"/>
    <lineage>
        <taxon>Bacteria</taxon>
        <taxon>Pseudomonadati</taxon>
        <taxon>Pseudomonadota</taxon>
        <taxon>Alphaproteobacteria</taxon>
        <taxon>Hyphomicrobiales</taxon>
        <taxon>Nitrobacteraceae</taxon>
        <taxon>Bradyrhizobium</taxon>
    </lineage>
</organism>
<gene>
    <name evidence="2" type="ORF">MA20_41950</name>
</gene>
<dbReference type="AlphaFoldDB" id="A0A0A3XKS5"/>
<dbReference type="EMBL" id="JRPN01000040">
    <property type="protein sequence ID" value="KGT73771.1"/>
    <property type="molecule type" value="Genomic_DNA"/>
</dbReference>
<feature type="region of interest" description="Disordered" evidence="1">
    <location>
        <begin position="67"/>
        <end position="89"/>
    </location>
</feature>
<evidence type="ECO:0000313" key="3">
    <source>
        <dbReference type="Proteomes" id="UP000030377"/>
    </source>
</evidence>
<dbReference type="Proteomes" id="UP000030377">
    <property type="component" value="Unassembled WGS sequence"/>
</dbReference>
<proteinExistence type="predicted"/>
<reference evidence="2 3" key="1">
    <citation type="submission" date="2014-09" db="EMBL/GenBank/DDBJ databases">
        <title>Draft genome of Bradyrhizobium japonicum Is-34.</title>
        <authorList>
            <person name="Tsurumaru H."/>
            <person name="Yamakawa T."/>
            <person name="Hashimoto S."/>
            <person name="Okizaki K."/>
            <person name="Kanesaki Y."/>
            <person name="Yoshikawa H."/>
            <person name="Yajima S."/>
        </authorList>
    </citation>
    <scope>NUCLEOTIDE SEQUENCE [LARGE SCALE GENOMIC DNA]</scope>
    <source>
        <strain evidence="2 3">Is-34</strain>
    </source>
</reference>
<protein>
    <submittedName>
        <fullName evidence="2">Uncharacterized protein</fullName>
    </submittedName>
</protein>
<evidence type="ECO:0000256" key="1">
    <source>
        <dbReference type="SAM" id="MobiDB-lite"/>
    </source>
</evidence>
<accession>A0A0A3XKS5</accession>
<evidence type="ECO:0000313" key="2">
    <source>
        <dbReference type="EMBL" id="KGT73771.1"/>
    </source>
</evidence>
<comment type="caution">
    <text evidence="2">The sequence shown here is derived from an EMBL/GenBank/DDBJ whole genome shotgun (WGS) entry which is preliminary data.</text>
</comment>
<name>A0A0A3XKS5_BRAJP</name>